<feature type="compositionally biased region" description="Basic and acidic residues" evidence="1">
    <location>
        <begin position="36"/>
        <end position="50"/>
    </location>
</feature>
<feature type="compositionally biased region" description="Polar residues" evidence="1">
    <location>
        <begin position="375"/>
        <end position="385"/>
    </location>
</feature>
<evidence type="ECO:0000313" key="2">
    <source>
        <dbReference type="EMBL" id="CDW75307.1"/>
    </source>
</evidence>
<dbReference type="EMBL" id="CCKQ01004163">
    <property type="protein sequence ID" value="CDW75307.1"/>
    <property type="molecule type" value="Genomic_DNA"/>
</dbReference>
<organism evidence="2 3">
    <name type="scientific">Stylonychia lemnae</name>
    <name type="common">Ciliate</name>
    <dbReference type="NCBI Taxonomy" id="5949"/>
    <lineage>
        <taxon>Eukaryota</taxon>
        <taxon>Sar</taxon>
        <taxon>Alveolata</taxon>
        <taxon>Ciliophora</taxon>
        <taxon>Intramacronucleata</taxon>
        <taxon>Spirotrichea</taxon>
        <taxon>Stichotrichia</taxon>
        <taxon>Sporadotrichida</taxon>
        <taxon>Oxytrichidae</taxon>
        <taxon>Stylonychinae</taxon>
        <taxon>Stylonychia</taxon>
    </lineage>
</organism>
<keyword evidence="3" id="KW-1185">Reference proteome</keyword>
<feature type="compositionally biased region" description="Polar residues" evidence="1">
    <location>
        <begin position="278"/>
        <end position="287"/>
    </location>
</feature>
<dbReference type="InParanoid" id="A0A078A0A2"/>
<dbReference type="AlphaFoldDB" id="A0A078A0A2"/>
<sequence>MIYLVKGHDPFISQEVKIQMPKIQTNQKFESNSKSIQEKEKKIIRVESRSRSIKKGANNEQSSSSSPMKTVNSVKQLSDRKVSDVKTINKSPSAASQLTQQKDGKLNLKVFQKQSNHLSSRSIDFKPEKDLYINKKAQDLFNKYLQNDQNTVQTNEDTPSSKNKESNSASKKIKFDLPKRDRGQRTKSQQYNALSNSKQGVIIAGSPNKLNLDLQQDSQLRVLQNHQQVDEVLPKQQLITEIAIPKQNLQNNDQYIQQQIQQPFNMQNQQQKKKVNHSKSPSFSQNHAEQFAQIEAQRQVILDDQQQQDERRSVRFFIEETVINDQIYTQERNQSQEKQKKNENKRVKDQYSVEKKKENSYINQSDSSSKIEKPNYQNQNSSPQSEPIIKLQSTKIKDDQKIQSFAKQTQSSVKKRQDSIPGPESSFAMIDQQKSIFDLMSGKKDQTAQSKFSEITEQNISPSKNDQFTFKPQLNEISNIIAKKKKEQLKEYFKEKDKELNLRNSRSLPKNHFELLYRLDTERKKQQQQKIHEQGLLKEMDELRQCTFKPQLEAQNSQAQGIAHMNHLQRSSSDFYQRNLQWLEQKDTKVKGERKKEKKEKVKECTFKPNLRQSDHSYQNLQKSSIPEKNNGQVKGMDIFIKRLQEAQQRKMEEMEVFLLPSQKRQKKYGLLKGQIEGQNDKQNNQGSFKESQNESQQQYFDSNNVENDDNYSRHDYVSNRAMVDPVKKQIKFVHDFLRSSDNYQE</sequence>
<feature type="compositionally biased region" description="Polar residues" evidence="1">
    <location>
        <begin position="677"/>
        <end position="706"/>
    </location>
</feature>
<protein>
    <submittedName>
        <fullName evidence="2">Uncharacterized protein</fullName>
    </submittedName>
</protein>
<accession>A0A078A0A2</accession>
<evidence type="ECO:0000313" key="3">
    <source>
        <dbReference type="Proteomes" id="UP000039865"/>
    </source>
</evidence>
<proteinExistence type="predicted"/>
<reference evidence="2 3" key="1">
    <citation type="submission" date="2014-06" db="EMBL/GenBank/DDBJ databases">
        <authorList>
            <person name="Swart Estienne"/>
        </authorList>
    </citation>
    <scope>NUCLEOTIDE SEQUENCE [LARGE SCALE GENOMIC DNA]</scope>
    <source>
        <strain evidence="2 3">130c</strain>
    </source>
</reference>
<feature type="region of interest" description="Disordered" evidence="1">
    <location>
        <begin position="265"/>
        <end position="287"/>
    </location>
</feature>
<feature type="compositionally biased region" description="Polar residues" evidence="1">
    <location>
        <begin position="58"/>
        <end position="76"/>
    </location>
</feature>
<feature type="region of interest" description="Disordered" evidence="1">
    <location>
        <begin position="406"/>
        <end position="427"/>
    </location>
</feature>
<feature type="region of interest" description="Disordered" evidence="1">
    <location>
        <begin position="677"/>
        <end position="721"/>
    </location>
</feature>
<feature type="compositionally biased region" description="Basic and acidic residues" evidence="1">
    <location>
        <begin position="334"/>
        <end position="359"/>
    </location>
</feature>
<feature type="region of interest" description="Disordered" evidence="1">
    <location>
        <begin position="151"/>
        <end position="194"/>
    </location>
</feature>
<feature type="compositionally biased region" description="Polar residues" evidence="1">
    <location>
        <begin position="616"/>
        <end position="632"/>
    </location>
</feature>
<feature type="compositionally biased region" description="Polar residues" evidence="1">
    <location>
        <begin position="86"/>
        <end position="101"/>
    </location>
</feature>
<gene>
    <name evidence="2" type="primary">Contig730.g805</name>
    <name evidence="2" type="ORF">STYLEM_4294</name>
</gene>
<feature type="compositionally biased region" description="Basic and acidic residues" evidence="1">
    <location>
        <begin position="173"/>
        <end position="184"/>
    </location>
</feature>
<name>A0A078A0A2_STYLE</name>
<dbReference type="Proteomes" id="UP000039865">
    <property type="component" value="Unassembled WGS sequence"/>
</dbReference>
<feature type="region of interest" description="Disordered" evidence="1">
    <location>
        <begin position="27"/>
        <end position="101"/>
    </location>
</feature>
<feature type="compositionally biased region" description="Basic and acidic residues" evidence="1">
    <location>
        <begin position="587"/>
        <end position="606"/>
    </location>
</feature>
<feature type="region of interest" description="Disordered" evidence="1">
    <location>
        <begin position="587"/>
        <end position="632"/>
    </location>
</feature>
<dbReference type="PANTHER" id="PTHR37028">
    <property type="entry name" value="UNNAMED PRODUCT-RELATED"/>
    <property type="match status" value="1"/>
</dbReference>
<evidence type="ECO:0000256" key="1">
    <source>
        <dbReference type="SAM" id="MobiDB-lite"/>
    </source>
</evidence>
<dbReference type="PANTHER" id="PTHR37028:SF4">
    <property type="entry name" value="ALMS MOTIF DOMAIN-CONTAINING PROTEIN"/>
    <property type="match status" value="1"/>
</dbReference>
<feature type="region of interest" description="Disordered" evidence="1">
    <location>
        <begin position="329"/>
        <end position="386"/>
    </location>
</feature>